<dbReference type="PANTHER" id="PTHR31973">
    <property type="entry name" value="POLYPROTEIN, PUTATIVE-RELATED"/>
    <property type="match status" value="1"/>
</dbReference>
<dbReference type="Proteomes" id="UP000235145">
    <property type="component" value="Unassembled WGS sequence"/>
</dbReference>
<dbReference type="AlphaFoldDB" id="A0A9R1UL87"/>
<feature type="transmembrane region" description="Helical" evidence="1">
    <location>
        <begin position="45"/>
        <end position="70"/>
    </location>
</feature>
<protein>
    <recommendedName>
        <fullName evidence="4">Zinc finger PMZ-type domain-containing protein</fullName>
    </recommendedName>
</protein>
<keyword evidence="1" id="KW-0472">Membrane</keyword>
<evidence type="ECO:0000313" key="2">
    <source>
        <dbReference type="EMBL" id="KAJ0188970.1"/>
    </source>
</evidence>
<sequence length="320" mass="37103">MSFSKSEHEESFNNLHVYLYNLRRTNSHSYTYIKTDVMDHFQVCFVAIGCVLHAFIGCLLSVVFIGSVYLREYHLNTMFVAVAIDENNQTLPIAFGMAEENNIDCCTWFLMKLKELSFVTNIDDVFLDSYHGYTGKSVFMYMRTRVGQNKTLEPLFWMTSNSYTMFDFEQKFHGITHNALSWERTNPTYIDGALEDKGERKSLFGGKQKRSLPRFRLCSCPSFYTFFYFKTTCIVDLSRHTCSHGKWSSLGVACGHAIGVSHYSNITELVDMVHIYYQTDVFRTTYQTQNMHPLPLHLNGKYQTIDGHITNIEKHNLDVP</sequence>
<name>A0A9R1UL87_LACSA</name>
<reference evidence="2 3" key="1">
    <citation type="journal article" date="2017" name="Nat. Commun.">
        <title>Genome assembly with in vitro proximity ligation data and whole-genome triplication in lettuce.</title>
        <authorList>
            <person name="Reyes-Chin-Wo S."/>
            <person name="Wang Z."/>
            <person name="Yang X."/>
            <person name="Kozik A."/>
            <person name="Arikit S."/>
            <person name="Song C."/>
            <person name="Xia L."/>
            <person name="Froenicke L."/>
            <person name="Lavelle D.O."/>
            <person name="Truco M.J."/>
            <person name="Xia R."/>
            <person name="Zhu S."/>
            <person name="Xu C."/>
            <person name="Xu H."/>
            <person name="Xu X."/>
            <person name="Cox K."/>
            <person name="Korf I."/>
            <person name="Meyers B.C."/>
            <person name="Michelmore R.W."/>
        </authorList>
    </citation>
    <scope>NUCLEOTIDE SEQUENCE [LARGE SCALE GENOMIC DNA]</scope>
    <source>
        <strain evidence="3">cv. Salinas</strain>
        <tissue evidence="2">Seedlings</tissue>
    </source>
</reference>
<gene>
    <name evidence="2" type="ORF">LSAT_V11C800427210</name>
</gene>
<organism evidence="2 3">
    <name type="scientific">Lactuca sativa</name>
    <name type="common">Garden lettuce</name>
    <dbReference type="NCBI Taxonomy" id="4236"/>
    <lineage>
        <taxon>Eukaryota</taxon>
        <taxon>Viridiplantae</taxon>
        <taxon>Streptophyta</taxon>
        <taxon>Embryophyta</taxon>
        <taxon>Tracheophyta</taxon>
        <taxon>Spermatophyta</taxon>
        <taxon>Magnoliopsida</taxon>
        <taxon>eudicotyledons</taxon>
        <taxon>Gunneridae</taxon>
        <taxon>Pentapetalae</taxon>
        <taxon>asterids</taxon>
        <taxon>campanulids</taxon>
        <taxon>Asterales</taxon>
        <taxon>Asteraceae</taxon>
        <taxon>Cichorioideae</taxon>
        <taxon>Cichorieae</taxon>
        <taxon>Lactucinae</taxon>
        <taxon>Lactuca</taxon>
    </lineage>
</organism>
<evidence type="ECO:0008006" key="4">
    <source>
        <dbReference type="Google" id="ProtNLM"/>
    </source>
</evidence>
<comment type="caution">
    <text evidence="2">The sequence shown here is derived from an EMBL/GenBank/DDBJ whole genome shotgun (WGS) entry which is preliminary data.</text>
</comment>
<keyword evidence="3" id="KW-1185">Reference proteome</keyword>
<evidence type="ECO:0000256" key="1">
    <source>
        <dbReference type="SAM" id="Phobius"/>
    </source>
</evidence>
<keyword evidence="1" id="KW-0812">Transmembrane</keyword>
<accession>A0A9R1UL87</accession>
<evidence type="ECO:0000313" key="3">
    <source>
        <dbReference type="Proteomes" id="UP000235145"/>
    </source>
</evidence>
<proteinExistence type="predicted"/>
<dbReference type="PANTHER" id="PTHR31973:SF187">
    <property type="entry name" value="MUTATOR TRANSPOSASE MUDRA PROTEIN"/>
    <property type="match status" value="1"/>
</dbReference>
<dbReference type="EMBL" id="NBSK02000008">
    <property type="protein sequence ID" value="KAJ0188970.1"/>
    <property type="molecule type" value="Genomic_DNA"/>
</dbReference>
<keyword evidence="1" id="KW-1133">Transmembrane helix</keyword>